<dbReference type="InterPro" id="IPR050071">
    <property type="entry name" value="Dehydroquinate_synthase"/>
</dbReference>
<dbReference type="SUPFAM" id="SSF56796">
    <property type="entry name" value="Dehydroquinate synthase-like"/>
    <property type="match status" value="1"/>
</dbReference>
<reference evidence="3 4" key="1">
    <citation type="journal article" date="2018" name="Int. J. Food Microbiol.">
        <title>Growth of Carnobacterium spp. isolated from chilled vacuum-packaged meat under relevant acidic conditions.</title>
        <authorList>
            <person name="Zhang P."/>
            <person name="Badoni M."/>
            <person name="Ganzle M."/>
            <person name="Yang X."/>
        </authorList>
    </citation>
    <scope>NUCLEOTIDE SEQUENCE [LARGE SCALE GENOMIC DNA]</scope>
    <source>
        <strain evidence="3 4">B2</strain>
    </source>
</reference>
<keyword evidence="2" id="KW-0456">Lyase</keyword>
<dbReference type="AlphaFoldDB" id="A0A7Z8CZ49"/>
<dbReference type="Gene3D" id="3.40.50.1970">
    <property type="match status" value="1"/>
</dbReference>
<evidence type="ECO:0008006" key="5">
    <source>
        <dbReference type="Google" id="ProtNLM"/>
    </source>
</evidence>
<evidence type="ECO:0000313" key="3">
    <source>
        <dbReference type="EMBL" id="TFJ25032.1"/>
    </source>
</evidence>
<protein>
    <recommendedName>
        <fullName evidence="5">3-dehydroquinate synthase domain-containing protein</fullName>
    </recommendedName>
</protein>
<comment type="caution">
    <text evidence="3">The sequence shown here is derived from an EMBL/GenBank/DDBJ whole genome shotgun (WGS) entry which is preliminary data.</text>
</comment>
<dbReference type="PANTHER" id="PTHR43622:SF7">
    <property type="entry name" value="3-DEHYDROQUINATE SYNTHASE, CHLOROPLASTIC"/>
    <property type="match status" value="1"/>
</dbReference>
<organism evidence="3 4">
    <name type="scientific">Carnobacterium divergens</name>
    <name type="common">Lactobacillus divergens</name>
    <dbReference type="NCBI Taxonomy" id="2748"/>
    <lineage>
        <taxon>Bacteria</taxon>
        <taxon>Bacillati</taxon>
        <taxon>Bacillota</taxon>
        <taxon>Bacilli</taxon>
        <taxon>Lactobacillales</taxon>
        <taxon>Carnobacteriaceae</taxon>
        <taxon>Carnobacterium</taxon>
    </lineage>
</organism>
<evidence type="ECO:0000313" key="4">
    <source>
        <dbReference type="Proteomes" id="UP000297938"/>
    </source>
</evidence>
<dbReference type="EMBL" id="NRPP01000017">
    <property type="protein sequence ID" value="TFJ25032.1"/>
    <property type="molecule type" value="Genomic_DNA"/>
</dbReference>
<proteinExistence type="predicted"/>
<keyword evidence="1" id="KW-0520">NAD</keyword>
<dbReference type="GO" id="GO:0003856">
    <property type="term" value="F:3-dehydroquinate synthase activity"/>
    <property type="evidence" value="ECO:0007669"/>
    <property type="project" value="TreeGrafter"/>
</dbReference>
<name>A0A7Z8CZ49_CARDV</name>
<evidence type="ECO:0000256" key="1">
    <source>
        <dbReference type="ARBA" id="ARBA00023027"/>
    </source>
</evidence>
<gene>
    <name evidence="3" type="ORF">CKN69_10450</name>
</gene>
<dbReference type="RefSeq" id="WP_135026322.1">
    <property type="nucleotide sequence ID" value="NZ_JBFUWK010000004.1"/>
</dbReference>
<dbReference type="GO" id="GO:0009073">
    <property type="term" value="P:aromatic amino acid family biosynthetic process"/>
    <property type="evidence" value="ECO:0007669"/>
    <property type="project" value="TreeGrafter"/>
</dbReference>
<dbReference type="PANTHER" id="PTHR43622">
    <property type="entry name" value="3-DEHYDROQUINATE SYNTHASE"/>
    <property type="match status" value="1"/>
</dbReference>
<accession>A0A7Z8CZ49</accession>
<dbReference type="Proteomes" id="UP000297938">
    <property type="component" value="Unassembled WGS sequence"/>
</dbReference>
<sequence length="351" mass="39910">MQQQVHQADGASTVFFGETLNKLVIDQMSLFQDTEQVLIVTNQKTYERYYEKLSLLFKRQELFWYICPNSIEAKSFKELLALMTYCGEIHLKKKSFIIAFGTEPVIQLASFFAHLYYKKYPLVAIPTSLEAFHVSISGNAQLTQTGKVMGSVNQTIATIFLDGRFLSINDLATTQRGFATWLQLAVSHNHDLYLQLLKDFNDGKDLQDKSMIPYVSTYVTTVNEVHQQKHVATLLGQDFQRALTTLTDGKNLTTTSDTIIGITLALIASQQRSGCTMALESWLKKMQQLGYQLALPEDWLVTDIVETLHQHSSQFYLVSKDGKLVSETIPLSELLALIIEYQELSKRSFYK</sequence>
<evidence type="ECO:0000256" key="2">
    <source>
        <dbReference type="ARBA" id="ARBA00023239"/>
    </source>
</evidence>